<dbReference type="InterPro" id="IPR000235">
    <property type="entry name" value="Ribosomal_uS7"/>
</dbReference>
<evidence type="ECO:0000256" key="2">
    <source>
        <dbReference type="ARBA" id="ARBA00022980"/>
    </source>
</evidence>
<dbReference type="RefSeq" id="YP_009237690.1">
    <property type="nucleotide sequence ID" value="NC_029643.1"/>
</dbReference>
<keyword evidence="5" id="KW-0496">Mitochondrion</keyword>
<sequence length="145" mass="16926">MVLEKKKVMYLMRKFVNHIMIDGKKRKAERVFEKSLFFVKLKERQNPVVIFFKALNLSKPFVEVRSVRRGGATYQIPVPLKEKRAISLSMKWILQAAKKKKGILSLNLANILVEASKNQGDSVKKKESIHLTALKNRSLTHFRWF</sequence>
<name>A0A140F2R5_9STRA</name>
<evidence type="ECO:0000313" key="5">
    <source>
        <dbReference type="EMBL" id="AML60699.1"/>
    </source>
</evidence>
<dbReference type="GO" id="GO:0006412">
    <property type="term" value="P:translation"/>
    <property type="evidence" value="ECO:0007669"/>
    <property type="project" value="InterPro"/>
</dbReference>
<organism evidence="5">
    <name type="scientific">Trachydiscus minutus</name>
    <dbReference type="NCBI Taxonomy" id="1032745"/>
    <lineage>
        <taxon>Eukaryota</taxon>
        <taxon>Sar</taxon>
        <taxon>Stramenopiles</taxon>
        <taxon>Ochrophyta</taxon>
        <taxon>Eustigmatophyceae</taxon>
        <taxon>Goniochloridales</taxon>
        <taxon>Goniochloridaceae</taxon>
        <taxon>Trachydiscus</taxon>
    </lineage>
</organism>
<reference evidence="5" key="1">
    <citation type="journal article" date="2016" name="Genome Biol. Evol.">
        <title>A Comparative Analysis of Mitochondrial Genomes in Eustigmatophyte Algae.</title>
        <authorList>
            <person name="Sevcikova T."/>
            <person name="Klimes V."/>
            <person name="Zbrankova V."/>
            <person name="Strnad H."/>
            <person name="Hroudova M."/>
            <person name="Vlcek C."/>
            <person name="Elias M."/>
        </authorList>
    </citation>
    <scope>NUCLEOTIDE SEQUENCE</scope>
    <source>
        <strain evidence="5">CCALA 838</strain>
    </source>
</reference>
<dbReference type="InterPro" id="IPR023798">
    <property type="entry name" value="Ribosomal_uS7_dom"/>
</dbReference>
<dbReference type="GeneID" id="26994776"/>
<comment type="similarity">
    <text evidence="1">Belongs to the universal ribosomal protein uS7 family.</text>
</comment>
<evidence type="ECO:0000256" key="3">
    <source>
        <dbReference type="ARBA" id="ARBA00023274"/>
    </source>
</evidence>
<dbReference type="GO" id="GO:1990904">
    <property type="term" value="C:ribonucleoprotein complex"/>
    <property type="evidence" value="ECO:0007669"/>
    <property type="project" value="UniProtKB-KW"/>
</dbReference>
<dbReference type="GO" id="GO:0005840">
    <property type="term" value="C:ribosome"/>
    <property type="evidence" value="ECO:0007669"/>
    <property type="project" value="UniProtKB-KW"/>
</dbReference>
<dbReference type="AlphaFoldDB" id="A0A140F2R5"/>
<gene>
    <name evidence="5" type="primary">rps7</name>
</gene>
<evidence type="ECO:0000259" key="4">
    <source>
        <dbReference type="Pfam" id="PF00177"/>
    </source>
</evidence>
<accession>A0A140F2R5</accession>
<dbReference type="PIRSF" id="PIRSF002122">
    <property type="entry name" value="RPS7p_RPS7a_RPS5e_RPS7o"/>
    <property type="match status" value="1"/>
</dbReference>
<keyword evidence="3" id="KW-0687">Ribonucleoprotein</keyword>
<dbReference type="Pfam" id="PF00177">
    <property type="entry name" value="Ribosomal_S7"/>
    <property type="match status" value="1"/>
</dbReference>
<dbReference type="InterPro" id="IPR036823">
    <property type="entry name" value="Ribosomal_uS7_dom_sf"/>
</dbReference>
<dbReference type="SUPFAM" id="SSF47973">
    <property type="entry name" value="Ribosomal protein S7"/>
    <property type="match status" value="1"/>
</dbReference>
<dbReference type="PANTHER" id="PTHR11205">
    <property type="entry name" value="RIBOSOMAL PROTEIN S7"/>
    <property type="match status" value="1"/>
</dbReference>
<proteinExistence type="inferred from homology"/>
<dbReference type="Gene3D" id="1.10.455.10">
    <property type="entry name" value="Ribosomal protein S7 domain"/>
    <property type="match status" value="1"/>
</dbReference>
<feature type="domain" description="Small ribosomal subunit protein uS7" evidence="4">
    <location>
        <begin position="11"/>
        <end position="137"/>
    </location>
</feature>
<keyword evidence="2 5" id="KW-0689">Ribosomal protein</keyword>
<geneLocation type="mitochondrion" evidence="5"/>
<dbReference type="EMBL" id="KU501220">
    <property type="protein sequence ID" value="AML60699.1"/>
    <property type="molecule type" value="Genomic_DNA"/>
</dbReference>
<protein>
    <submittedName>
        <fullName evidence="5">Ribosomal protein S7</fullName>
    </submittedName>
</protein>
<evidence type="ECO:0000256" key="1">
    <source>
        <dbReference type="ARBA" id="ARBA00007151"/>
    </source>
</evidence>